<accession>A0A0L8GER5</accession>
<gene>
    <name evidence="1" type="ORF">OCBIM_22034898mg</name>
</gene>
<name>A0A0L8GER5_OCTBM</name>
<dbReference type="AlphaFoldDB" id="A0A0L8GER5"/>
<organism evidence="1">
    <name type="scientific">Octopus bimaculoides</name>
    <name type="common">California two-spotted octopus</name>
    <dbReference type="NCBI Taxonomy" id="37653"/>
    <lineage>
        <taxon>Eukaryota</taxon>
        <taxon>Metazoa</taxon>
        <taxon>Spiralia</taxon>
        <taxon>Lophotrochozoa</taxon>
        <taxon>Mollusca</taxon>
        <taxon>Cephalopoda</taxon>
        <taxon>Coleoidea</taxon>
        <taxon>Octopodiformes</taxon>
        <taxon>Octopoda</taxon>
        <taxon>Incirrata</taxon>
        <taxon>Octopodidae</taxon>
        <taxon>Octopus</taxon>
    </lineage>
</organism>
<dbReference type="EMBL" id="KQ422209">
    <property type="protein sequence ID" value="KOF75344.1"/>
    <property type="molecule type" value="Genomic_DNA"/>
</dbReference>
<sequence length="49" mass="5780">MNKTLILPHKNKLARVSLFNSDFFEKFEMTFISQPLIRFCLNGHFCSQS</sequence>
<reference evidence="1" key="1">
    <citation type="submission" date="2015-07" db="EMBL/GenBank/DDBJ databases">
        <title>MeaNS - Measles Nucleotide Surveillance Program.</title>
        <authorList>
            <person name="Tran T."/>
            <person name="Druce J."/>
        </authorList>
    </citation>
    <scope>NUCLEOTIDE SEQUENCE</scope>
    <source>
        <strain evidence="1">UCB-OBI-ISO-001</strain>
        <tissue evidence="1">Gonad</tissue>
    </source>
</reference>
<protein>
    <submittedName>
        <fullName evidence="1">Uncharacterized protein</fullName>
    </submittedName>
</protein>
<proteinExistence type="predicted"/>
<evidence type="ECO:0000313" key="1">
    <source>
        <dbReference type="EMBL" id="KOF75344.1"/>
    </source>
</evidence>